<keyword evidence="1" id="KW-0472">Membrane</keyword>
<gene>
    <name evidence="2" type="ORF">KEU06_12140</name>
</gene>
<evidence type="ECO:0000313" key="3">
    <source>
        <dbReference type="Proteomes" id="UP000680348"/>
    </source>
</evidence>
<keyword evidence="3" id="KW-1185">Reference proteome</keyword>
<protein>
    <submittedName>
        <fullName evidence="2">Uncharacterized protein</fullName>
    </submittedName>
</protein>
<dbReference type="AlphaFoldDB" id="A0A942E1P7"/>
<keyword evidence="1" id="KW-0812">Transmembrane</keyword>
<reference evidence="2" key="1">
    <citation type="submission" date="2021-04" db="EMBL/GenBank/DDBJ databases">
        <title>Pseudaminobacter soli sp. nov., isolated from paddy soil contaminated by heavy metals.</title>
        <authorList>
            <person name="Zhang K."/>
        </authorList>
    </citation>
    <scope>NUCLEOTIDE SEQUENCE</scope>
    <source>
        <strain evidence="2">19-2017</strain>
    </source>
</reference>
<evidence type="ECO:0000313" key="2">
    <source>
        <dbReference type="EMBL" id="MBS3649360.1"/>
    </source>
</evidence>
<keyword evidence="1" id="KW-1133">Transmembrane helix</keyword>
<sequence>MAEAAGPQGEVPRPRRKVRVGGRHFHLPESRGLRITIGVLLVIGGMLGFLPILGFWMIPLGLLVLSYEFSRMRRWRRRGSVWWGRRRSRSKASGLTGKGMR</sequence>
<dbReference type="EMBL" id="JAGWCR010000005">
    <property type="protein sequence ID" value="MBS3649360.1"/>
    <property type="molecule type" value="Genomic_DNA"/>
</dbReference>
<accession>A0A942E1P7</accession>
<name>A0A942E1P7_9HYPH</name>
<evidence type="ECO:0000256" key="1">
    <source>
        <dbReference type="SAM" id="Phobius"/>
    </source>
</evidence>
<dbReference type="Proteomes" id="UP000680348">
    <property type="component" value="Unassembled WGS sequence"/>
</dbReference>
<proteinExistence type="predicted"/>
<comment type="caution">
    <text evidence="2">The sequence shown here is derived from an EMBL/GenBank/DDBJ whole genome shotgun (WGS) entry which is preliminary data.</text>
</comment>
<feature type="transmembrane region" description="Helical" evidence="1">
    <location>
        <begin position="35"/>
        <end position="67"/>
    </location>
</feature>
<organism evidence="2 3">
    <name type="scientific">Pseudaminobacter soli</name>
    <name type="common">ex Zhang et al. 2022</name>
    <dbReference type="NCBI Taxonomy" id="2831468"/>
    <lineage>
        <taxon>Bacteria</taxon>
        <taxon>Pseudomonadati</taxon>
        <taxon>Pseudomonadota</taxon>
        <taxon>Alphaproteobacteria</taxon>
        <taxon>Hyphomicrobiales</taxon>
        <taxon>Phyllobacteriaceae</taxon>
        <taxon>Pseudaminobacter</taxon>
    </lineage>
</organism>
<dbReference type="RefSeq" id="WP_188254942.1">
    <property type="nucleotide sequence ID" value="NZ_JABVCF010000005.1"/>
</dbReference>